<dbReference type="Proteomes" id="UP000035680">
    <property type="component" value="Unassembled WGS sequence"/>
</dbReference>
<sequence>MLSPEMIFYHFKRGNKHTNLNRLTEDQKLSIKVLFKMNKKPLDDKLREGLFSCNRFNNYIVNCKIIVGNISYEIVSIRDKFDRCLKSLSNMIEILTKMQSLNSERIKVIERYMETCSSGDQEVVDTDQNPSTKDTEVQFDGCGDIGEQLPAVSSQLSSISFNKPTIEPNKIPSTSVSETQERSVSPDYNLNDSRSEWSEDVYHQCDDVKLYVNHKGTDRGRINLGKVTYTFKEYQEKKFLQVKLIEFKEKQDIFFDCITDSENFHLFYRDDYAIIKLRPCTVANCSPHIKSFALKFYNKQEGSSVYKHILRKPFSMD</sequence>
<protein>
    <submittedName>
        <fullName evidence="3">SPK domain-containing protein</fullName>
    </submittedName>
</protein>
<keyword evidence="2" id="KW-1185">Reference proteome</keyword>
<evidence type="ECO:0000313" key="2">
    <source>
        <dbReference type="Proteomes" id="UP000035680"/>
    </source>
</evidence>
<reference evidence="3" key="2">
    <citation type="submission" date="2015-08" db="UniProtKB">
        <authorList>
            <consortium name="WormBaseParasite"/>
        </authorList>
    </citation>
    <scope>IDENTIFICATION</scope>
</reference>
<organism evidence="2 3">
    <name type="scientific">Strongyloides venezuelensis</name>
    <name type="common">Threadworm</name>
    <dbReference type="NCBI Taxonomy" id="75913"/>
    <lineage>
        <taxon>Eukaryota</taxon>
        <taxon>Metazoa</taxon>
        <taxon>Ecdysozoa</taxon>
        <taxon>Nematoda</taxon>
        <taxon>Chromadorea</taxon>
        <taxon>Rhabditida</taxon>
        <taxon>Tylenchina</taxon>
        <taxon>Panagrolaimomorpha</taxon>
        <taxon>Strongyloidoidea</taxon>
        <taxon>Strongyloididae</taxon>
        <taxon>Strongyloides</taxon>
    </lineage>
</organism>
<feature type="compositionally biased region" description="Polar residues" evidence="1">
    <location>
        <begin position="171"/>
        <end position="190"/>
    </location>
</feature>
<accession>A0A0K0F1E0</accession>
<evidence type="ECO:0000256" key="1">
    <source>
        <dbReference type="SAM" id="MobiDB-lite"/>
    </source>
</evidence>
<name>A0A0K0F1E0_STRVS</name>
<dbReference type="WBParaSite" id="SVE_0261400.1">
    <property type="protein sequence ID" value="SVE_0261400.1"/>
    <property type="gene ID" value="SVE_0261400"/>
</dbReference>
<reference evidence="2" key="1">
    <citation type="submission" date="2014-07" db="EMBL/GenBank/DDBJ databases">
        <authorList>
            <person name="Martin A.A"/>
            <person name="De Silva N."/>
        </authorList>
    </citation>
    <scope>NUCLEOTIDE SEQUENCE</scope>
</reference>
<feature type="region of interest" description="Disordered" evidence="1">
    <location>
        <begin position="163"/>
        <end position="190"/>
    </location>
</feature>
<dbReference type="AlphaFoldDB" id="A0A0K0F1E0"/>
<proteinExistence type="predicted"/>
<evidence type="ECO:0000313" key="3">
    <source>
        <dbReference type="WBParaSite" id="SVE_0261400.1"/>
    </source>
</evidence>